<keyword evidence="2" id="KW-1185">Reference proteome</keyword>
<accession>A0ABT5FQD2</accession>
<gene>
    <name evidence="1" type="ORF">PO587_09750</name>
</gene>
<dbReference type="EMBL" id="JAQOSK010000003">
    <property type="protein sequence ID" value="MDC2954745.1"/>
    <property type="molecule type" value="Genomic_DNA"/>
</dbReference>
<evidence type="ECO:0000313" key="2">
    <source>
        <dbReference type="Proteomes" id="UP001221328"/>
    </source>
</evidence>
<evidence type="ECO:0000313" key="1">
    <source>
        <dbReference type="EMBL" id="MDC2954745.1"/>
    </source>
</evidence>
<name>A0ABT5FQD2_9ACTN</name>
<sequence>MGHIAAIGEPLRILGLASAGVLLSPAESPDAARAAWRNLPQDVDLVLLTPTAADALDPEAVDGQEPLVAVMPP</sequence>
<protein>
    <submittedName>
        <fullName evidence="1">Uncharacterized protein</fullName>
    </submittedName>
</protein>
<proteinExistence type="predicted"/>
<dbReference type="Proteomes" id="UP001221328">
    <property type="component" value="Unassembled WGS sequence"/>
</dbReference>
<reference evidence="1 2" key="1">
    <citation type="journal article" date="2015" name="Int. J. Syst. Evol. Microbiol.">
        <title>Streptomyces gilvifuscus sp. nov., an actinomycete that produces antibacterial compounds isolated from soil.</title>
        <authorList>
            <person name="Nguyen T.M."/>
            <person name="Kim J."/>
        </authorList>
    </citation>
    <scope>NUCLEOTIDE SEQUENCE [LARGE SCALE GENOMIC DNA]</scope>
    <source>
        <strain evidence="1 2">T113</strain>
    </source>
</reference>
<dbReference type="RefSeq" id="WP_200700005.1">
    <property type="nucleotide sequence ID" value="NZ_JAQOSK010000003.1"/>
</dbReference>
<organism evidence="1 2">
    <name type="scientific">Streptomyces gilvifuscus</name>
    <dbReference type="NCBI Taxonomy" id="1550617"/>
    <lineage>
        <taxon>Bacteria</taxon>
        <taxon>Bacillati</taxon>
        <taxon>Actinomycetota</taxon>
        <taxon>Actinomycetes</taxon>
        <taxon>Kitasatosporales</taxon>
        <taxon>Streptomycetaceae</taxon>
        <taxon>Streptomyces</taxon>
    </lineage>
</organism>
<comment type="caution">
    <text evidence="1">The sequence shown here is derived from an EMBL/GenBank/DDBJ whole genome shotgun (WGS) entry which is preliminary data.</text>
</comment>